<dbReference type="InterPro" id="IPR057895">
    <property type="entry name" value="Mom"/>
</dbReference>
<accession>A0ABP7DY05</accession>
<sequence length="253" mass="27719">MTPLQTRPRTLTLTAPEQQALHLPGAEDQCQRWHERTPTWRRTSEGGFNPDLHRVIAIPEGPARRFVERHHYSGSWPAVRFVYGLQRTDEPPGPGEPPGGRLLGVLSLGIPMNGAVLDVFEGTRRYAETLELNRLVLLDRAESNAESWFCARAFTAAARHGIRGVVAHSDPHPRVRRTPDGGTELLSPGHIGHVYAAQDFVYLGRTRPRRLTVLPDATVLSSGVRAGSSAAARPGEAAFQQADRAFGGVHSLV</sequence>
<dbReference type="RefSeq" id="WP_345640884.1">
    <property type="nucleotide sequence ID" value="NZ_BAABEP010000002.1"/>
</dbReference>
<dbReference type="Pfam" id="PF25680">
    <property type="entry name" value="Mom"/>
    <property type="match status" value="1"/>
</dbReference>
<comment type="caution">
    <text evidence="1">The sequence shown here is derived from an EMBL/GenBank/DDBJ whole genome shotgun (WGS) entry which is preliminary data.</text>
</comment>
<evidence type="ECO:0000313" key="2">
    <source>
        <dbReference type="Proteomes" id="UP001499884"/>
    </source>
</evidence>
<dbReference type="Proteomes" id="UP001499884">
    <property type="component" value="Unassembled WGS sequence"/>
</dbReference>
<gene>
    <name evidence="1" type="ORF">GCM10023082_06950</name>
</gene>
<evidence type="ECO:0000313" key="1">
    <source>
        <dbReference type="EMBL" id="GAA3711761.1"/>
    </source>
</evidence>
<reference evidence="2" key="1">
    <citation type="journal article" date="2019" name="Int. J. Syst. Evol. Microbiol.">
        <title>The Global Catalogue of Microorganisms (GCM) 10K type strain sequencing project: providing services to taxonomists for standard genome sequencing and annotation.</title>
        <authorList>
            <consortium name="The Broad Institute Genomics Platform"/>
            <consortium name="The Broad Institute Genome Sequencing Center for Infectious Disease"/>
            <person name="Wu L."/>
            <person name="Ma J."/>
        </authorList>
    </citation>
    <scope>NUCLEOTIDE SEQUENCE [LARGE SCALE GENOMIC DNA]</scope>
    <source>
        <strain evidence="2">JCM 30846</strain>
    </source>
</reference>
<name>A0ABP7DY05_9ACTN</name>
<organism evidence="1 2">
    <name type="scientific">Streptomyces tremellae</name>
    <dbReference type="NCBI Taxonomy" id="1124239"/>
    <lineage>
        <taxon>Bacteria</taxon>
        <taxon>Bacillati</taxon>
        <taxon>Actinomycetota</taxon>
        <taxon>Actinomycetes</taxon>
        <taxon>Kitasatosporales</taxon>
        <taxon>Streptomycetaceae</taxon>
        <taxon>Streptomyces</taxon>
    </lineage>
</organism>
<keyword evidence="2" id="KW-1185">Reference proteome</keyword>
<protein>
    <submittedName>
        <fullName evidence="1">Uncharacterized protein</fullName>
    </submittedName>
</protein>
<proteinExistence type="predicted"/>
<dbReference type="EMBL" id="BAABEP010000002">
    <property type="protein sequence ID" value="GAA3711761.1"/>
    <property type="molecule type" value="Genomic_DNA"/>
</dbReference>